<dbReference type="Gene3D" id="3.30.1380.10">
    <property type="match status" value="1"/>
</dbReference>
<gene>
    <name evidence="3" type="ORF">NIES2119_20130</name>
</gene>
<evidence type="ECO:0000259" key="1">
    <source>
        <dbReference type="Pfam" id="PF01471"/>
    </source>
</evidence>
<protein>
    <recommendedName>
        <fullName evidence="5">D-alanyl-D-alanine carboxypeptidase</fullName>
    </recommendedName>
</protein>
<sequence>MNEIEPNCLVLFDDLNVNLGAAVWPLLQLPAKKALAKAIVDRGRPMFINSAYRTIAQQLVLFNHFKVGRCGIPIAAPPPRSNHQSGLAIDVEDPLGWKPFLERYGWKHLGPSDPPHFDFKGGGTRDIRGLAVLAFQRVWNEHNIGDRIAEDGDFGPATMKRLNHSFVEGFGVSSPEGFRVLRLTQPFMQGEDVRKVQQALIKLGYLIGVLEPDAIYSIATENAVRKFQQDRDLVVDGIAGPATREKLGL</sequence>
<dbReference type="InterPro" id="IPR002477">
    <property type="entry name" value="Peptidoglycan-bd-like"/>
</dbReference>
<evidence type="ECO:0000259" key="2">
    <source>
        <dbReference type="Pfam" id="PF02557"/>
    </source>
</evidence>
<dbReference type="STRING" id="454136.NIES2119_20130"/>
<dbReference type="Proteomes" id="UP000185860">
    <property type="component" value="Unassembled WGS sequence"/>
</dbReference>
<dbReference type="InterPro" id="IPR003709">
    <property type="entry name" value="VanY-like_core_dom"/>
</dbReference>
<name>A0A1U7IFA8_9CYAN</name>
<accession>A0A1U7IFA8</accession>
<proteinExistence type="predicted"/>
<evidence type="ECO:0000313" key="3">
    <source>
        <dbReference type="EMBL" id="OKH35597.1"/>
    </source>
</evidence>
<dbReference type="Pfam" id="PF01471">
    <property type="entry name" value="PG_binding_1"/>
    <property type="match status" value="1"/>
</dbReference>
<evidence type="ECO:0008006" key="5">
    <source>
        <dbReference type="Google" id="ProtNLM"/>
    </source>
</evidence>
<dbReference type="Gene3D" id="1.10.101.10">
    <property type="entry name" value="PGBD-like superfamily/PGBD"/>
    <property type="match status" value="1"/>
</dbReference>
<dbReference type="CDD" id="cd14814">
    <property type="entry name" value="Peptidase_M15"/>
    <property type="match status" value="1"/>
</dbReference>
<feature type="domain" description="Peptidoglycan binding-like" evidence="1">
    <location>
        <begin position="189"/>
        <end position="247"/>
    </location>
</feature>
<evidence type="ECO:0000313" key="4">
    <source>
        <dbReference type="Proteomes" id="UP000185860"/>
    </source>
</evidence>
<reference evidence="3 4" key="1">
    <citation type="submission" date="2016-11" db="EMBL/GenBank/DDBJ databases">
        <title>Draft Genome Sequences of Nine Cyanobacterial Strains from Diverse Habitats.</title>
        <authorList>
            <person name="Zhu T."/>
            <person name="Hou S."/>
            <person name="Lu X."/>
            <person name="Hess W.R."/>
        </authorList>
    </citation>
    <scope>NUCLEOTIDE SEQUENCE [LARGE SCALE GENOMIC DNA]</scope>
    <source>
        <strain evidence="3 4">IAM M-71</strain>
    </source>
</reference>
<dbReference type="InterPro" id="IPR009045">
    <property type="entry name" value="Zn_M74/Hedgehog-like"/>
</dbReference>
<organism evidence="3 4">
    <name type="scientific">[Phormidium ambiguum] IAM M-71</name>
    <dbReference type="NCBI Taxonomy" id="454136"/>
    <lineage>
        <taxon>Bacteria</taxon>
        <taxon>Bacillati</taxon>
        <taxon>Cyanobacteriota</taxon>
        <taxon>Cyanophyceae</taxon>
        <taxon>Oscillatoriophycideae</taxon>
        <taxon>Aerosakkonematales</taxon>
        <taxon>Aerosakkonemataceae</taxon>
        <taxon>Floridanema</taxon>
    </lineage>
</organism>
<dbReference type="SUPFAM" id="SSF47090">
    <property type="entry name" value="PGBD-like"/>
    <property type="match status" value="1"/>
</dbReference>
<dbReference type="EMBL" id="MRCE01000021">
    <property type="protein sequence ID" value="OKH35597.1"/>
    <property type="molecule type" value="Genomic_DNA"/>
</dbReference>
<dbReference type="Pfam" id="PF02557">
    <property type="entry name" value="VanY"/>
    <property type="match status" value="1"/>
</dbReference>
<feature type="domain" description="D-alanyl-D-alanine carboxypeptidase-like core" evidence="2">
    <location>
        <begin position="33"/>
        <end position="94"/>
    </location>
</feature>
<dbReference type="InterPro" id="IPR036366">
    <property type="entry name" value="PGBDSf"/>
</dbReference>
<dbReference type="GO" id="GO:0008233">
    <property type="term" value="F:peptidase activity"/>
    <property type="evidence" value="ECO:0007669"/>
    <property type="project" value="InterPro"/>
</dbReference>
<dbReference type="SUPFAM" id="SSF55166">
    <property type="entry name" value="Hedgehog/DD-peptidase"/>
    <property type="match status" value="1"/>
</dbReference>
<dbReference type="OrthoDB" id="490494at2"/>
<dbReference type="GO" id="GO:0006508">
    <property type="term" value="P:proteolysis"/>
    <property type="evidence" value="ECO:0007669"/>
    <property type="project" value="InterPro"/>
</dbReference>
<dbReference type="InterPro" id="IPR036365">
    <property type="entry name" value="PGBD-like_sf"/>
</dbReference>
<dbReference type="AlphaFoldDB" id="A0A1U7IFA8"/>
<comment type="caution">
    <text evidence="3">The sequence shown here is derived from an EMBL/GenBank/DDBJ whole genome shotgun (WGS) entry which is preliminary data.</text>
</comment>